<evidence type="ECO:0000313" key="2">
    <source>
        <dbReference type="Proteomes" id="UP000050523"/>
    </source>
</evidence>
<organism evidence="1 2">
    <name type="scientific">Pseudomonas tremae</name>
    <dbReference type="NCBI Taxonomy" id="200454"/>
    <lineage>
        <taxon>Bacteria</taxon>
        <taxon>Pseudomonadati</taxon>
        <taxon>Pseudomonadota</taxon>
        <taxon>Gammaproteobacteria</taxon>
        <taxon>Pseudomonadales</taxon>
        <taxon>Pseudomonadaceae</taxon>
        <taxon>Pseudomonas</taxon>
    </lineage>
</organism>
<gene>
    <name evidence="1" type="ORF">ALO43_200269</name>
</gene>
<evidence type="ECO:0000313" key="1">
    <source>
        <dbReference type="EMBL" id="KPY94934.1"/>
    </source>
</evidence>
<dbReference type="EMBL" id="LJRO01000363">
    <property type="protein sequence ID" value="KPY94934.1"/>
    <property type="molecule type" value="Genomic_DNA"/>
</dbReference>
<protein>
    <submittedName>
        <fullName evidence="1">Uncharacterized protein</fullName>
    </submittedName>
</protein>
<comment type="caution">
    <text evidence="1">The sequence shown here is derived from an EMBL/GenBank/DDBJ whole genome shotgun (WGS) entry which is preliminary data.</text>
</comment>
<accession>A0AA40P1W4</accession>
<reference evidence="1 2" key="1">
    <citation type="submission" date="2015-09" db="EMBL/GenBank/DDBJ databases">
        <title>Genome announcement of multiple Pseudomonas syringae strains.</title>
        <authorList>
            <person name="Thakur S."/>
            <person name="Wang P.W."/>
            <person name="Gong Y."/>
            <person name="Weir B.S."/>
            <person name="Guttman D.S."/>
        </authorList>
    </citation>
    <scope>NUCLEOTIDE SEQUENCE [LARGE SCALE GENOMIC DNA]</scope>
    <source>
        <strain evidence="1 2">ICMP9151</strain>
    </source>
</reference>
<dbReference type="Proteomes" id="UP000050523">
    <property type="component" value="Unassembled WGS sequence"/>
</dbReference>
<sequence>MQATRQDELQALARHFIGLVRGDSCFQGQQVFVVDPVSLSEHLPPAILAG</sequence>
<proteinExistence type="predicted"/>
<dbReference type="AlphaFoldDB" id="A0AA40P1W4"/>
<name>A0AA40P1W4_9PSED</name>